<dbReference type="GO" id="GO:0005886">
    <property type="term" value="C:plasma membrane"/>
    <property type="evidence" value="ECO:0007669"/>
    <property type="project" value="UniProtKB-SubCell"/>
</dbReference>
<evidence type="ECO:0000313" key="8">
    <source>
        <dbReference type="EMBL" id="RHJ87084.1"/>
    </source>
</evidence>
<dbReference type="OrthoDB" id="9802471at2"/>
<evidence type="ECO:0000256" key="7">
    <source>
        <dbReference type="HAMAP-Rule" id="MF_01416"/>
    </source>
</evidence>
<keyword evidence="3 7" id="KW-0375">Hydrogen ion transport</keyword>
<dbReference type="Pfam" id="PF00213">
    <property type="entry name" value="OSCP"/>
    <property type="match status" value="1"/>
</dbReference>
<keyword evidence="2 7" id="KW-0813">Transport</keyword>
<comment type="function">
    <text evidence="7">F(1)F(0) ATP synthase produces ATP from ADP in the presence of a proton or sodium gradient. F-type ATPases consist of two structural domains, F(1) containing the extramembraneous catalytic core and F(0) containing the membrane proton channel, linked together by a central stalk and a peripheral stalk. During catalysis, ATP synthesis in the catalytic domain of F(1) is coupled via a rotary mechanism of the central stalk subunits to proton translocation.</text>
</comment>
<evidence type="ECO:0000256" key="5">
    <source>
        <dbReference type="ARBA" id="ARBA00023136"/>
    </source>
</evidence>
<proteinExistence type="inferred from homology"/>
<keyword evidence="7" id="KW-1003">Cell membrane</keyword>
<keyword evidence="9" id="KW-1185">Reference proteome</keyword>
<comment type="subcellular location">
    <subcellularLocation>
        <location evidence="7">Cell membrane</location>
        <topology evidence="7">Peripheral membrane protein</topology>
    </subcellularLocation>
    <subcellularLocation>
        <location evidence="1">Membrane</location>
    </subcellularLocation>
</comment>
<keyword evidence="7" id="KW-0139">CF(1)</keyword>
<dbReference type="STRING" id="1776384.GCA_900086585_00535"/>
<dbReference type="RefSeq" id="WP_067533507.1">
    <property type="nucleotide sequence ID" value="NZ_AP025567.1"/>
</dbReference>
<comment type="function">
    <text evidence="7">This protein is part of the stalk that links CF(0) to CF(1). It either transmits conformational changes from CF(0) to CF(1) or is implicated in proton conduction.</text>
</comment>
<dbReference type="InterPro" id="IPR000711">
    <property type="entry name" value="ATPase_OSCP/dsu"/>
</dbReference>
<keyword evidence="6 7" id="KW-0066">ATP synthesis</keyword>
<accession>A0A415E0E2</accession>
<sequence length="178" mass="20540">MELMIAMTYGRALFDAAVELDKIDEIKEEIDQIDGILKKEQDYVSLLCNPAIPVIKKKAMIRNVFKGRVSKEVLSFLYILIDKDRMFHYHRIVKEYLKLMDEYRGEAYGKIYSAVPLSPEQLVKFEAEAGKLLREKVKLRNKIDRSLLGGVKVLVDGKLIDASLRACLNDLDYKLKKL</sequence>
<dbReference type="EMBL" id="QRMS01000003">
    <property type="protein sequence ID" value="RHJ87084.1"/>
    <property type="molecule type" value="Genomic_DNA"/>
</dbReference>
<dbReference type="SUPFAM" id="SSF47928">
    <property type="entry name" value="N-terminal domain of the delta subunit of the F1F0-ATP synthase"/>
    <property type="match status" value="1"/>
</dbReference>
<comment type="similarity">
    <text evidence="7">Belongs to the ATPase delta chain family.</text>
</comment>
<evidence type="ECO:0000256" key="1">
    <source>
        <dbReference type="ARBA" id="ARBA00004370"/>
    </source>
</evidence>
<keyword evidence="4 7" id="KW-0406">Ion transport</keyword>
<dbReference type="GO" id="GO:0045259">
    <property type="term" value="C:proton-transporting ATP synthase complex"/>
    <property type="evidence" value="ECO:0007669"/>
    <property type="project" value="UniProtKB-KW"/>
</dbReference>
<name>A0A415E0E2_9FIRM</name>
<evidence type="ECO:0000313" key="9">
    <source>
        <dbReference type="Proteomes" id="UP000284841"/>
    </source>
</evidence>
<evidence type="ECO:0000256" key="6">
    <source>
        <dbReference type="ARBA" id="ARBA00023310"/>
    </source>
</evidence>
<dbReference type="HAMAP" id="MF_01416">
    <property type="entry name" value="ATP_synth_delta_bact"/>
    <property type="match status" value="1"/>
</dbReference>
<dbReference type="NCBIfam" id="TIGR01145">
    <property type="entry name" value="ATP_synt_delta"/>
    <property type="match status" value="1"/>
</dbReference>
<dbReference type="GO" id="GO:0046933">
    <property type="term" value="F:proton-transporting ATP synthase activity, rotational mechanism"/>
    <property type="evidence" value="ECO:0007669"/>
    <property type="project" value="UniProtKB-UniRule"/>
</dbReference>
<dbReference type="Proteomes" id="UP000284841">
    <property type="component" value="Unassembled WGS sequence"/>
</dbReference>
<protein>
    <recommendedName>
        <fullName evidence="7">ATP synthase subunit delta</fullName>
    </recommendedName>
    <alternativeName>
        <fullName evidence="7">ATP synthase F(1) sector subunit delta</fullName>
    </alternativeName>
    <alternativeName>
        <fullName evidence="7">F-type ATPase subunit delta</fullName>
        <shortName evidence="7">F-ATPase subunit delta</shortName>
    </alternativeName>
</protein>
<dbReference type="PANTHER" id="PTHR11910">
    <property type="entry name" value="ATP SYNTHASE DELTA CHAIN"/>
    <property type="match status" value="1"/>
</dbReference>
<reference evidence="8 9" key="1">
    <citation type="submission" date="2018-08" db="EMBL/GenBank/DDBJ databases">
        <title>A genome reference for cultivated species of the human gut microbiota.</title>
        <authorList>
            <person name="Zou Y."/>
            <person name="Xue W."/>
            <person name="Luo G."/>
        </authorList>
    </citation>
    <scope>NUCLEOTIDE SEQUENCE [LARGE SCALE GENOMIC DNA]</scope>
    <source>
        <strain evidence="8 9">AM07-24</strain>
    </source>
</reference>
<dbReference type="PRINTS" id="PR00125">
    <property type="entry name" value="ATPASEDELTA"/>
</dbReference>
<keyword evidence="5 7" id="KW-0472">Membrane</keyword>
<dbReference type="GeneID" id="83002946"/>
<comment type="caution">
    <text evidence="8">The sequence shown here is derived from an EMBL/GenBank/DDBJ whole genome shotgun (WGS) entry which is preliminary data.</text>
</comment>
<evidence type="ECO:0000256" key="3">
    <source>
        <dbReference type="ARBA" id="ARBA00022781"/>
    </source>
</evidence>
<dbReference type="GO" id="GO:0016787">
    <property type="term" value="F:hydrolase activity"/>
    <property type="evidence" value="ECO:0007669"/>
    <property type="project" value="UniProtKB-KW"/>
</dbReference>
<evidence type="ECO:0000256" key="4">
    <source>
        <dbReference type="ARBA" id="ARBA00023065"/>
    </source>
</evidence>
<dbReference type="AlphaFoldDB" id="A0A415E0E2"/>
<keyword evidence="8" id="KW-0378">Hydrolase</keyword>
<evidence type="ECO:0000256" key="2">
    <source>
        <dbReference type="ARBA" id="ARBA00022448"/>
    </source>
</evidence>
<dbReference type="InterPro" id="IPR026015">
    <property type="entry name" value="ATP_synth_OSCP/delta_N_sf"/>
</dbReference>
<dbReference type="Gene3D" id="1.10.520.20">
    <property type="entry name" value="N-terminal domain of the delta subunit of the F1F0-ATP synthase"/>
    <property type="match status" value="1"/>
</dbReference>
<gene>
    <name evidence="7 8" type="primary">atpH</name>
    <name evidence="8" type="ORF">DW099_10275</name>
</gene>
<organism evidence="8 9">
    <name type="scientific">Emergencia timonensis</name>
    <dbReference type="NCBI Taxonomy" id="1776384"/>
    <lineage>
        <taxon>Bacteria</taxon>
        <taxon>Bacillati</taxon>
        <taxon>Bacillota</taxon>
        <taxon>Clostridia</taxon>
        <taxon>Peptostreptococcales</taxon>
        <taxon>Anaerovoracaceae</taxon>
        <taxon>Emergencia</taxon>
    </lineage>
</organism>